<feature type="transmembrane region" description="Helical" evidence="5">
    <location>
        <begin position="229"/>
        <end position="246"/>
    </location>
</feature>
<organism evidence="6 7">
    <name type="scientific">Botryosphaeria parva (strain UCR-NP2)</name>
    <name type="common">Grapevine canker fungus</name>
    <name type="synonym">Neofusicoccum parvum</name>
    <dbReference type="NCBI Taxonomy" id="1287680"/>
    <lineage>
        <taxon>Eukaryota</taxon>
        <taxon>Fungi</taxon>
        <taxon>Dikarya</taxon>
        <taxon>Ascomycota</taxon>
        <taxon>Pezizomycotina</taxon>
        <taxon>Dothideomycetes</taxon>
        <taxon>Dothideomycetes incertae sedis</taxon>
        <taxon>Botryosphaeriales</taxon>
        <taxon>Botryosphaeriaceae</taxon>
        <taxon>Neofusicoccum</taxon>
    </lineage>
</organism>
<dbReference type="HOGENOM" id="CLU_008455_13_5_1"/>
<dbReference type="InterPro" id="IPR036259">
    <property type="entry name" value="MFS_trans_sf"/>
</dbReference>
<comment type="subcellular location">
    <subcellularLocation>
        <location evidence="1">Membrane</location>
        <topology evidence="1">Multi-pass membrane protein</topology>
    </subcellularLocation>
</comment>
<dbReference type="OrthoDB" id="268400at2759"/>
<evidence type="ECO:0000256" key="1">
    <source>
        <dbReference type="ARBA" id="ARBA00004141"/>
    </source>
</evidence>
<reference evidence="7" key="1">
    <citation type="journal article" date="2013" name="Genome Announc.">
        <title>Draft genome sequence of Neofusicoccum parvum isolate UCR-NP2, a fungal vascular pathogen associated with grapevine cankers.</title>
        <authorList>
            <person name="Blanco-Ulate B."/>
            <person name="Rolshausen P."/>
            <person name="Cantu D."/>
        </authorList>
    </citation>
    <scope>NUCLEOTIDE SEQUENCE [LARGE SCALE GENOMIC DNA]</scope>
    <source>
        <strain evidence="7">UCR-NP2</strain>
    </source>
</reference>
<name>R1GH72_BOTPV</name>
<evidence type="ECO:0000256" key="5">
    <source>
        <dbReference type="SAM" id="Phobius"/>
    </source>
</evidence>
<dbReference type="KEGG" id="npa:UCRNP2_5616"/>
<dbReference type="STRING" id="1287680.R1GH72"/>
<dbReference type="GO" id="GO:0022857">
    <property type="term" value="F:transmembrane transporter activity"/>
    <property type="evidence" value="ECO:0007669"/>
    <property type="project" value="TreeGrafter"/>
</dbReference>
<dbReference type="Proteomes" id="UP000013521">
    <property type="component" value="Unassembled WGS sequence"/>
</dbReference>
<feature type="transmembrane region" description="Helical" evidence="5">
    <location>
        <begin position="294"/>
        <end position="314"/>
    </location>
</feature>
<evidence type="ECO:0000313" key="7">
    <source>
        <dbReference type="Proteomes" id="UP000013521"/>
    </source>
</evidence>
<feature type="transmembrane region" description="Helical" evidence="5">
    <location>
        <begin position="20"/>
        <end position="38"/>
    </location>
</feature>
<proteinExistence type="predicted"/>
<protein>
    <submittedName>
        <fullName evidence="6">Putative mfs transporter protein</fullName>
    </submittedName>
</protein>
<feature type="transmembrane region" description="Helical" evidence="5">
    <location>
        <begin position="143"/>
        <end position="166"/>
    </location>
</feature>
<evidence type="ECO:0000256" key="4">
    <source>
        <dbReference type="ARBA" id="ARBA00023136"/>
    </source>
</evidence>
<sequence length="341" mass="37280">MVQEIHFLHERGQMLMLQSATQTILSAVLVLCASPIAGAITPRYWYILGAGLTGLQFILSIFFVPETRYERPLSAYQANELVQWSTGGGEETEEVLAPVTTSARPPLDYTRHQPRTVLSDMRLFVGPADWKQAYYTLKAMVQVLLFPNVFWAFCLNGLTIGVNIAIGTTYAQVIEAPPYSWSATAASYVNAGQIVTALVALPALGTGSDRLIRWRARRNGGIHEPENRLVPLALPVVVGVLAAVVYGQACQRPAEWHWFALVFANAAYYFCFVGANIAAITYLLDSYPARGGPVLVIICALRGFVSFGTSYGVAKFIETDGYDGSFGTKAARQSLRLPQMG</sequence>
<gene>
    <name evidence="6" type="ORF">UCRNP2_5616</name>
</gene>
<keyword evidence="2 5" id="KW-0812">Transmembrane</keyword>
<keyword evidence="4 5" id="KW-0472">Membrane</keyword>
<dbReference type="OMA" id="FWAFCLN"/>
<evidence type="ECO:0000313" key="6">
    <source>
        <dbReference type="EMBL" id="EOD47641.1"/>
    </source>
</evidence>
<dbReference type="PANTHER" id="PTHR23502:SF164">
    <property type="entry name" value="MAJOR FACILITATOR SUPERFAMILY (MFS) PROFILE DOMAIN-CONTAINING PROTEIN"/>
    <property type="match status" value="1"/>
</dbReference>
<evidence type="ECO:0000256" key="3">
    <source>
        <dbReference type="ARBA" id="ARBA00022989"/>
    </source>
</evidence>
<dbReference type="SUPFAM" id="SSF103473">
    <property type="entry name" value="MFS general substrate transporter"/>
    <property type="match status" value="1"/>
</dbReference>
<dbReference type="AlphaFoldDB" id="R1GH72"/>
<dbReference type="PANTHER" id="PTHR23502">
    <property type="entry name" value="MAJOR FACILITATOR SUPERFAMILY"/>
    <property type="match status" value="1"/>
</dbReference>
<feature type="transmembrane region" description="Helical" evidence="5">
    <location>
        <begin position="186"/>
        <end position="208"/>
    </location>
</feature>
<keyword evidence="3 5" id="KW-1133">Transmembrane helix</keyword>
<accession>R1GH72</accession>
<evidence type="ECO:0000256" key="2">
    <source>
        <dbReference type="ARBA" id="ARBA00022692"/>
    </source>
</evidence>
<dbReference type="Gene3D" id="1.20.1250.20">
    <property type="entry name" value="MFS general substrate transporter like domains"/>
    <property type="match status" value="1"/>
</dbReference>
<dbReference type="GO" id="GO:0005886">
    <property type="term" value="C:plasma membrane"/>
    <property type="evidence" value="ECO:0007669"/>
    <property type="project" value="TreeGrafter"/>
</dbReference>
<dbReference type="EMBL" id="KB916315">
    <property type="protein sequence ID" value="EOD47641.1"/>
    <property type="molecule type" value="Genomic_DNA"/>
</dbReference>
<feature type="transmembrane region" description="Helical" evidence="5">
    <location>
        <begin position="44"/>
        <end position="64"/>
    </location>
</feature>
<dbReference type="eggNOG" id="KOG0255">
    <property type="taxonomic scope" value="Eukaryota"/>
</dbReference>
<feature type="transmembrane region" description="Helical" evidence="5">
    <location>
        <begin position="258"/>
        <end position="282"/>
    </location>
</feature>